<evidence type="ECO:0000259" key="1">
    <source>
        <dbReference type="PROSITE" id="PS51211"/>
    </source>
</evidence>
<dbReference type="PROSITE" id="PS51211">
    <property type="entry name" value="VITELLOGENIN"/>
    <property type="match status" value="1"/>
</dbReference>
<dbReference type="Proteomes" id="UP000443153">
    <property type="component" value="Unassembled WGS sequence"/>
</dbReference>
<dbReference type="InterPro" id="IPR011030">
    <property type="entry name" value="Lipovitellin_superhlx_dom"/>
</dbReference>
<dbReference type="OrthoDB" id="9820143at2"/>
<feature type="domain" description="Vitellogenin" evidence="1">
    <location>
        <begin position="18"/>
        <end position="526"/>
    </location>
</feature>
<dbReference type="AlphaFoldDB" id="A0A6I2MVC1"/>
<dbReference type="RefSeq" id="WP_154368457.1">
    <property type="nucleotide sequence ID" value="NZ_WKJH01000024.1"/>
</dbReference>
<dbReference type="SUPFAM" id="SSF48431">
    <property type="entry name" value="Lipovitellin-phosvitin complex, superhelical domain"/>
    <property type="match status" value="1"/>
</dbReference>
<comment type="caution">
    <text evidence="2">The sequence shown here is derived from an EMBL/GenBank/DDBJ whole genome shotgun (WGS) entry which is preliminary data.</text>
</comment>
<dbReference type="InterPro" id="IPR001747">
    <property type="entry name" value="Vitellogenin_N"/>
</dbReference>
<keyword evidence="3" id="KW-1185">Reference proteome</keyword>
<reference evidence="2 3" key="1">
    <citation type="submission" date="2019-11" db="EMBL/GenBank/DDBJ databases">
        <title>Maribacter lutea sp. nov., a marine bacterium isolated from intertidal sand.</title>
        <authorList>
            <person name="Liu A."/>
        </authorList>
    </citation>
    <scope>NUCLEOTIDE SEQUENCE [LARGE SCALE GENOMIC DNA]</scope>
    <source>
        <strain evidence="2 3">RZ05</strain>
    </source>
</reference>
<name>A0A6I2MVC1_9FLAO</name>
<evidence type="ECO:0000313" key="3">
    <source>
        <dbReference type="Proteomes" id="UP000443153"/>
    </source>
</evidence>
<dbReference type="GO" id="GO:0005319">
    <property type="term" value="F:lipid transporter activity"/>
    <property type="evidence" value="ECO:0007669"/>
    <property type="project" value="InterPro"/>
</dbReference>
<accession>A0A6I2MVC1</accession>
<gene>
    <name evidence="2" type="ORF">GJ691_15430</name>
</gene>
<protein>
    <recommendedName>
        <fullName evidence="1">Vitellogenin domain-containing protein</fullName>
    </recommendedName>
</protein>
<dbReference type="Gene3D" id="1.25.10.20">
    <property type="entry name" value="Vitellinogen, superhelical"/>
    <property type="match status" value="1"/>
</dbReference>
<sequence length="526" mass="59230">MSISKQSHYKYSAENFGYSNIEKLYNPDSVNVKTTFFNSESLQYLEMTLQSDLEKSILKKTKDSMLICYQLQNLKLDLKNEGISIDLHPILKELIKPVFVYTDVHGKIGAIKFDAGVSQIARGLYKDILSRMQFVKPLKQSKDWKTTEENTLGTYIAEYQNVDSDSSNRLYKKNVLDYLTYKSKNENQKIKTDNNSTIETDASGTIKKINISEAQIIVRNNDTLSILGSKVSVCMSSEKQVKSVDIAHLLVLENSKNYRQKTTLSEALSHEKIKGTAYKGTLGSDNWETLIQKLSKTENLTNALKEDLILKFRALFYLQPEYCSKAVSFLDNQLATSNEFVLLSKALSITETPGATNALAILIDKRKSNEELMGALIPVLTTTKYPTSKAIEVLKKIGFSESKTLGYFTKSIAQLALGGMAKNLEHSDTFKSETLTNYLIEKMTLEKDPLQYLFVLGNTGSPLVFPYVKSLLENKHSSEEIKLEAVSALSLIDDEKVSSYLKQLMQNKNVALKNKAKEVLEFQGNN</sequence>
<organism evidence="2 3">
    <name type="scientific">Maribacter luteus</name>
    <dbReference type="NCBI Taxonomy" id="2594478"/>
    <lineage>
        <taxon>Bacteria</taxon>
        <taxon>Pseudomonadati</taxon>
        <taxon>Bacteroidota</taxon>
        <taxon>Flavobacteriia</taxon>
        <taxon>Flavobacteriales</taxon>
        <taxon>Flavobacteriaceae</taxon>
        <taxon>Maribacter</taxon>
    </lineage>
</organism>
<dbReference type="Pfam" id="PF01347">
    <property type="entry name" value="Vitellogenin_N"/>
    <property type="match status" value="1"/>
</dbReference>
<proteinExistence type="predicted"/>
<dbReference type="EMBL" id="WKJH01000024">
    <property type="protein sequence ID" value="MRX65546.1"/>
    <property type="molecule type" value="Genomic_DNA"/>
</dbReference>
<evidence type="ECO:0000313" key="2">
    <source>
        <dbReference type="EMBL" id="MRX65546.1"/>
    </source>
</evidence>